<comment type="caution">
    <text evidence="2">The sequence shown here is derived from an EMBL/GenBank/DDBJ whole genome shotgun (WGS) entry which is preliminary data.</text>
</comment>
<dbReference type="InterPro" id="IPR010359">
    <property type="entry name" value="IrrE_HExxH"/>
</dbReference>
<evidence type="ECO:0000313" key="3">
    <source>
        <dbReference type="Proteomes" id="UP000440004"/>
    </source>
</evidence>
<accession>A0A6A7KB73</accession>
<organism evidence="2 3">
    <name type="scientific">Alkalibaculum sporogenes</name>
    <dbReference type="NCBI Taxonomy" id="2655001"/>
    <lineage>
        <taxon>Bacteria</taxon>
        <taxon>Bacillati</taxon>
        <taxon>Bacillota</taxon>
        <taxon>Clostridia</taxon>
        <taxon>Eubacteriales</taxon>
        <taxon>Eubacteriaceae</taxon>
        <taxon>Alkalibaculum</taxon>
    </lineage>
</organism>
<proteinExistence type="predicted"/>
<dbReference type="AlphaFoldDB" id="A0A6A7KB73"/>
<dbReference type="RefSeq" id="WP_152804939.1">
    <property type="nucleotide sequence ID" value="NZ_WHNX01000018.1"/>
</dbReference>
<sequence length="162" mass="18963">MFFRMLQRANFLLTEYQIFDFPIQLDTIDQIIKDLNIKIIIKNNLKSSMYLDGELTIGDYVSQQYRENLIHEVCHITQHAANAFNNDNTTIAKNEAQANAFAAYFLMPVFIFESDLSQGCNDFELSENFGVNIEFVRYRKTLTESLIHIGYFDEIYNTKVMK</sequence>
<dbReference type="Pfam" id="PF06114">
    <property type="entry name" value="Peptidase_M78"/>
    <property type="match status" value="1"/>
</dbReference>
<protein>
    <submittedName>
        <fullName evidence="2">ImmA/IrrE family metallo-endopeptidase</fullName>
    </submittedName>
</protein>
<name>A0A6A7KB73_9FIRM</name>
<keyword evidence="3" id="KW-1185">Reference proteome</keyword>
<feature type="domain" description="IrrE N-terminal-like" evidence="1">
    <location>
        <begin position="63"/>
        <end position="139"/>
    </location>
</feature>
<evidence type="ECO:0000259" key="1">
    <source>
        <dbReference type="Pfam" id="PF06114"/>
    </source>
</evidence>
<reference evidence="2 3" key="1">
    <citation type="submission" date="2019-10" db="EMBL/GenBank/DDBJ databases">
        <title>Alkalibaculum tamaniensis sp.nov., a new alkaliphilic acetogen, isolated on methoxylated aromatics from a mud volcano.</title>
        <authorList>
            <person name="Khomyakova M.A."/>
            <person name="Merkel A.Y."/>
            <person name="Bonch-Osmolovskaya E.A."/>
            <person name="Slobodkin A.I."/>
        </authorList>
    </citation>
    <scope>NUCLEOTIDE SEQUENCE [LARGE SCALE GENOMIC DNA]</scope>
    <source>
        <strain evidence="2 3">M08DMB</strain>
    </source>
</reference>
<evidence type="ECO:0000313" key="2">
    <source>
        <dbReference type="EMBL" id="MPW26437.1"/>
    </source>
</evidence>
<dbReference type="Proteomes" id="UP000440004">
    <property type="component" value="Unassembled WGS sequence"/>
</dbReference>
<gene>
    <name evidence="2" type="ORF">GC105_11615</name>
</gene>
<dbReference type="EMBL" id="WHNX01000018">
    <property type="protein sequence ID" value="MPW26437.1"/>
    <property type="molecule type" value="Genomic_DNA"/>
</dbReference>